<dbReference type="Proteomes" id="UP000094444">
    <property type="component" value="Unassembled WGS sequence"/>
</dbReference>
<feature type="compositionally biased region" description="Pro residues" evidence="9">
    <location>
        <begin position="220"/>
        <end position="232"/>
    </location>
</feature>
<dbReference type="FunFam" id="3.30.40.10:FF:000127">
    <property type="entry name" value="E3 ubiquitin-protein ligase RNF181"/>
    <property type="match status" value="1"/>
</dbReference>
<evidence type="ECO:0000256" key="9">
    <source>
        <dbReference type="SAM" id="MobiDB-lite"/>
    </source>
</evidence>
<dbReference type="Pfam" id="PF13639">
    <property type="entry name" value="zf-RING_2"/>
    <property type="match status" value="1"/>
</dbReference>
<dbReference type="CDD" id="cd16454">
    <property type="entry name" value="RING-H2_PA-TM-RING"/>
    <property type="match status" value="1"/>
</dbReference>
<feature type="compositionally biased region" description="Low complexity" evidence="9">
    <location>
        <begin position="599"/>
        <end position="608"/>
    </location>
</feature>
<dbReference type="GO" id="GO:0061630">
    <property type="term" value="F:ubiquitin protein ligase activity"/>
    <property type="evidence" value="ECO:0007669"/>
    <property type="project" value="UniProtKB-EC"/>
</dbReference>
<dbReference type="SMART" id="SM00184">
    <property type="entry name" value="RING"/>
    <property type="match status" value="1"/>
</dbReference>
<organism evidence="11 12">
    <name type="scientific">Diaporthe helianthi</name>
    <dbReference type="NCBI Taxonomy" id="158607"/>
    <lineage>
        <taxon>Eukaryota</taxon>
        <taxon>Fungi</taxon>
        <taxon>Dikarya</taxon>
        <taxon>Ascomycota</taxon>
        <taxon>Pezizomycotina</taxon>
        <taxon>Sordariomycetes</taxon>
        <taxon>Sordariomycetidae</taxon>
        <taxon>Diaporthales</taxon>
        <taxon>Diaporthaceae</taxon>
        <taxon>Diaporthe</taxon>
    </lineage>
</organism>
<dbReference type="PROSITE" id="PS50089">
    <property type="entry name" value="ZF_RING_2"/>
    <property type="match status" value="1"/>
</dbReference>
<keyword evidence="4" id="KW-0479">Metal-binding</keyword>
<feature type="compositionally biased region" description="Polar residues" evidence="9">
    <location>
        <begin position="33"/>
        <end position="46"/>
    </location>
</feature>
<evidence type="ECO:0000256" key="4">
    <source>
        <dbReference type="ARBA" id="ARBA00022723"/>
    </source>
</evidence>
<dbReference type="InterPro" id="IPR051834">
    <property type="entry name" value="RING_finger_E3_ligase"/>
</dbReference>
<dbReference type="GO" id="GO:0006511">
    <property type="term" value="P:ubiquitin-dependent protein catabolic process"/>
    <property type="evidence" value="ECO:0007669"/>
    <property type="project" value="TreeGrafter"/>
</dbReference>
<dbReference type="OrthoDB" id="8062037at2759"/>
<dbReference type="EMBL" id="MAVT02000196">
    <property type="protein sequence ID" value="POS78310.1"/>
    <property type="molecule type" value="Genomic_DNA"/>
</dbReference>
<dbReference type="GO" id="GO:0008270">
    <property type="term" value="F:zinc ion binding"/>
    <property type="evidence" value="ECO:0007669"/>
    <property type="project" value="UniProtKB-KW"/>
</dbReference>
<dbReference type="AlphaFoldDB" id="A0A2P5I736"/>
<dbReference type="EC" id="2.3.2.27" evidence="2"/>
<keyword evidence="6" id="KW-0833">Ubl conjugation pathway</keyword>
<feature type="region of interest" description="Disordered" evidence="9">
    <location>
        <begin position="413"/>
        <end position="608"/>
    </location>
</feature>
<dbReference type="GO" id="GO:0005634">
    <property type="term" value="C:nucleus"/>
    <property type="evidence" value="ECO:0007669"/>
    <property type="project" value="TreeGrafter"/>
</dbReference>
<dbReference type="InterPro" id="IPR013083">
    <property type="entry name" value="Znf_RING/FYVE/PHD"/>
</dbReference>
<evidence type="ECO:0000256" key="7">
    <source>
        <dbReference type="ARBA" id="ARBA00022833"/>
    </source>
</evidence>
<feature type="compositionally biased region" description="Basic and acidic residues" evidence="9">
    <location>
        <begin position="486"/>
        <end position="495"/>
    </location>
</feature>
<comment type="catalytic activity">
    <reaction evidence="1">
        <text>S-ubiquitinyl-[E2 ubiquitin-conjugating enzyme]-L-cysteine + [acceptor protein]-L-lysine = [E2 ubiquitin-conjugating enzyme]-L-cysteine + N(6)-ubiquitinyl-[acceptor protein]-L-lysine.</text>
        <dbReference type="EC" id="2.3.2.27"/>
    </reaction>
</comment>
<reference evidence="11" key="1">
    <citation type="submission" date="2017-09" db="EMBL/GenBank/DDBJ databases">
        <title>Polyketide synthases of a Diaporthe helianthi virulent isolate.</title>
        <authorList>
            <person name="Baroncelli R."/>
        </authorList>
    </citation>
    <scope>NUCLEOTIDE SEQUENCE [LARGE SCALE GENOMIC DNA]</scope>
    <source>
        <strain evidence="11">7/96</strain>
    </source>
</reference>
<name>A0A2P5I736_DIAHE</name>
<evidence type="ECO:0000256" key="2">
    <source>
        <dbReference type="ARBA" id="ARBA00012483"/>
    </source>
</evidence>
<sequence>MPRCCPVALCRPVCCPQSAPTASTAPPLHLSRPNVSATNDNRSIASDSRRAQDPQWISQAPAVLAIPILIYQKVVRLYFATTATTSGTTTSMACSVLVISPDNDPRDITPESPDNDVLRGGHFGPPDFGHGLRHGHDHDRYSDPGEDDIEDYMNPRSNIRSGPGGFMWSQRTWRSPDRQQDTPGGNPGHPHPIDPGSEQEIFQRFQETIDMLTGLRYPNFGPPGGRPAPPSGGSPGGGGPGMRSTTYRSPSGHTSFTITTGAMPLRGVDHDDGFDINFMDGGGAHPPRAQNAGLAGGLGDLFSLLLGPGAMNAAHGDAVYTQEGLDRIITQLMEANPQSNAAPPASESAIEKLEKKSLDRQMMGDSPKVECTICIDEMHLGDEVTVLPCKHWFHGECVVLWLKEHNTCPICRTPIEKRGENSNGGNSGNGDNGTRDGSGNQQQPRIPGARPGPFGALFSAEPFSPQGGPGSSAAPGSQQYNTRGARTPEDRERRLNSIRNLTGASSYGTSASDSSRYGGQRRDSWSPTSPGPTSVASARNRSPPGPRARLGRANSSGLGECDSQPSSRDNSSSSGNAGGSSNPLSWIRDRISGSGGSASGNNNGRRRS</sequence>
<dbReference type="Gene3D" id="3.30.40.10">
    <property type="entry name" value="Zinc/RING finger domain, C3HC4 (zinc finger)"/>
    <property type="match status" value="1"/>
</dbReference>
<evidence type="ECO:0000256" key="5">
    <source>
        <dbReference type="ARBA" id="ARBA00022771"/>
    </source>
</evidence>
<comment type="caution">
    <text evidence="11">The sequence shown here is derived from an EMBL/GenBank/DDBJ whole genome shotgun (WGS) entry which is preliminary data.</text>
</comment>
<dbReference type="GO" id="GO:0016567">
    <property type="term" value="P:protein ubiquitination"/>
    <property type="evidence" value="ECO:0007669"/>
    <property type="project" value="UniProtKB-ARBA"/>
</dbReference>
<dbReference type="InterPro" id="IPR001841">
    <property type="entry name" value="Znf_RING"/>
</dbReference>
<evidence type="ECO:0000313" key="12">
    <source>
        <dbReference type="Proteomes" id="UP000094444"/>
    </source>
</evidence>
<proteinExistence type="predicted"/>
<evidence type="ECO:0000259" key="10">
    <source>
        <dbReference type="PROSITE" id="PS50089"/>
    </source>
</evidence>
<evidence type="ECO:0000256" key="6">
    <source>
        <dbReference type="ARBA" id="ARBA00022786"/>
    </source>
</evidence>
<feature type="compositionally biased region" description="Low complexity" evidence="9">
    <location>
        <begin position="18"/>
        <end position="27"/>
    </location>
</feature>
<feature type="region of interest" description="Disordered" evidence="9">
    <location>
        <begin position="18"/>
        <end position="53"/>
    </location>
</feature>
<dbReference type="STRING" id="158607.A0A2P5I736"/>
<dbReference type="InParanoid" id="A0A2P5I736"/>
<feature type="compositionally biased region" description="Low complexity" evidence="9">
    <location>
        <begin position="502"/>
        <end position="515"/>
    </location>
</feature>
<keyword evidence="7" id="KW-0862">Zinc</keyword>
<evidence type="ECO:0000256" key="8">
    <source>
        <dbReference type="PROSITE-ProRule" id="PRU00175"/>
    </source>
</evidence>
<dbReference type="SUPFAM" id="SSF57850">
    <property type="entry name" value="RING/U-box"/>
    <property type="match status" value="1"/>
</dbReference>
<accession>A0A2P5I736</accession>
<evidence type="ECO:0000256" key="3">
    <source>
        <dbReference type="ARBA" id="ARBA00022679"/>
    </source>
</evidence>
<evidence type="ECO:0000313" key="11">
    <source>
        <dbReference type="EMBL" id="POS78310.1"/>
    </source>
</evidence>
<dbReference type="PANTHER" id="PTHR45931:SF3">
    <property type="entry name" value="RING ZINC FINGER-CONTAINING PROTEIN"/>
    <property type="match status" value="1"/>
</dbReference>
<feature type="compositionally biased region" description="Polar residues" evidence="9">
    <location>
        <begin position="525"/>
        <end position="540"/>
    </location>
</feature>
<protein>
    <recommendedName>
        <fullName evidence="2">RING-type E3 ubiquitin transferase</fullName>
        <ecNumber evidence="2">2.3.2.27</ecNumber>
    </recommendedName>
</protein>
<feature type="compositionally biased region" description="Basic and acidic residues" evidence="9">
    <location>
        <begin position="134"/>
        <end position="143"/>
    </location>
</feature>
<keyword evidence="3" id="KW-0808">Transferase</keyword>
<feature type="region of interest" description="Disordered" evidence="9">
    <location>
        <begin position="214"/>
        <end position="255"/>
    </location>
</feature>
<feature type="compositionally biased region" description="Polar residues" evidence="9">
    <location>
        <begin position="243"/>
        <end position="255"/>
    </location>
</feature>
<keyword evidence="5 8" id="KW-0863">Zinc-finger</keyword>
<gene>
    <name evidence="11" type="ORF">DHEL01_v203297</name>
</gene>
<feature type="domain" description="RING-type" evidence="10">
    <location>
        <begin position="371"/>
        <end position="412"/>
    </location>
</feature>
<feature type="region of interest" description="Disordered" evidence="9">
    <location>
        <begin position="103"/>
        <end position="197"/>
    </location>
</feature>
<evidence type="ECO:0000256" key="1">
    <source>
        <dbReference type="ARBA" id="ARBA00000900"/>
    </source>
</evidence>
<dbReference type="PANTHER" id="PTHR45931">
    <property type="entry name" value="SI:CH211-59O9.10"/>
    <property type="match status" value="1"/>
</dbReference>
<keyword evidence="12" id="KW-1185">Reference proteome</keyword>
<feature type="compositionally biased region" description="Low complexity" evidence="9">
    <location>
        <begin position="563"/>
        <end position="585"/>
    </location>
</feature>